<feature type="transmembrane region" description="Helical" evidence="1">
    <location>
        <begin position="167"/>
        <end position="187"/>
    </location>
</feature>
<keyword evidence="1" id="KW-0812">Transmembrane</keyword>
<protein>
    <submittedName>
        <fullName evidence="2">Uncharacterized protein</fullName>
    </submittedName>
</protein>
<keyword evidence="1" id="KW-0472">Membrane</keyword>
<accession>A0A9W6VKX6</accession>
<dbReference type="Proteomes" id="UP001165136">
    <property type="component" value="Unassembled WGS sequence"/>
</dbReference>
<organism evidence="2 3">
    <name type="scientific">Amycolatopsis taiwanensis</name>
    <dbReference type="NCBI Taxonomy" id="342230"/>
    <lineage>
        <taxon>Bacteria</taxon>
        <taxon>Bacillati</taxon>
        <taxon>Actinomycetota</taxon>
        <taxon>Actinomycetes</taxon>
        <taxon>Pseudonocardiales</taxon>
        <taxon>Pseudonocardiaceae</taxon>
        <taxon>Amycolatopsis</taxon>
    </lineage>
</organism>
<feature type="transmembrane region" description="Helical" evidence="1">
    <location>
        <begin position="215"/>
        <end position="235"/>
    </location>
</feature>
<feature type="transmembrane region" description="Helical" evidence="1">
    <location>
        <begin position="52"/>
        <end position="70"/>
    </location>
</feature>
<feature type="transmembrane region" description="Helical" evidence="1">
    <location>
        <begin position="194"/>
        <end position="209"/>
    </location>
</feature>
<comment type="caution">
    <text evidence="2">The sequence shown here is derived from an EMBL/GenBank/DDBJ whole genome shotgun (WGS) entry which is preliminary data.</text>
</comment>
<sequence length="274" mass="30283">MTAHREFTGDPWLDFIVEPQAVSMCEEGTAASHPRWTSRVARWLPTPSVTPFTFWYLMVLLATTVIQRVVDENVSAELLQLSSTDAHNLWHRPIESLVSSALWITDSGWVAYVLIFAFTVAPLERRIGAGWTFAVFASGHVLATLASELPVMWSIDAGWLPETDGHWLDIGVSYGFFATAGAMLTIVTPRLRPCFLLAADLVIVVIYLTDEPGSLLSVVTLAGHLIALHIGLLGWRGWLQRRGLAGTLRFTWPTRRRDPDQVRPAAALAGSVPQ</sequence>
<feature type="transmembrane region" description="Helical" evidence="1">
    <location>
        <begin position="100"/>
        <end position="121"/>
    </location>
</feature>
<dbReference type="EMBL" id="BSTI01000028">
    <property type="protein sequence ID" value="GLY70882.1"/>
    <property type="molecule type" value="Genomic_DNA"/>
</dbReference>
<keyword evidence="1" id="KW-1133">Transmembrane helix</keyword>
<proteinExistence type="predicted"/>
<name>A0A9W6VKX6_9PSEU</name>
<evidence type="ECO:0000313" key="2">
    <source>
        <dbReference type="EMBL" id="GLY70882.1"/>
    </source>
</evidence>
<evidence type="ECO:0000256" key="1">
    <source>
        <dbReference type="SAM" id="Phobius"/>
    </source>
</evidence>
<dbReference type="AlphaFoldDB" id="A0A9W6VKX6"/>
<dbReference type="InterPro" id="IPR046862">
    <property type="entry name" value="Rhomboid_2"/>
</dbReference>
<reference evidence="2" key="1">
    <citation type="submission" date="2023-03" db="EMBL/GenBank/DDBJ databases">
        <title>Amycolatopsis taiwanensis NBRC 103393.</title>
        <authorList>
            <person name="Ichikawa N."/>
            <person name="Sato H."/>
            <person name="Tonouchi N."/>
        </authorList>
    </citation>
    <scope>NUCLEOTIDE SEQUENCE</scope>
    <source>
        <strain evidence="2">NBRC 103393</strain>
    </source>
</reference>
<gene>
    <name evidence="2" type="ORF">Atai01_75010</name>
</gene>
<feature type="transmembrane region" description="Helical" evidence="1">
    <location>
        <begin position="128"/>
        <end position="147"/>
    </location>
</feature>
<evidence type="ECO:0000313" key="3">
    <source>
        <dbReference type="Proteomes" id="UP001165136"/>
    </source>
</evidence>
<keyword evidence="3" id="KW-1185">Reference proteome</keyword>
<dbReference type="Pfam" id="PF20401">
    <property type="entry name" value="Rhomboid_2"/>
    <property type="match status" value="1"/>
</dbReference>